<dbReference type="Gene3D" id="1.10.10.10">
    <property type="entry name" value="Winged helix-like DNA-binding domain superfamily/Winged helix DNA-binding domain"/>
    <property type="match status" value="1"/>
</dbReference>
<dbReference type="EMBL" id="AZCN01000008">
    <property type="protein sequence ID" value="KRK18813.1"/>
    <property type="molecule type" value="Genomic_DNA"/>
</dbReference>
<feature type="domain" description="HTH lysR-type" evidence="5">
    <location>
        <begin position="1"/>
        <end position="58"/>
    </location>
</feature>
<accession>A0A0R1FB06</accession>
<dbReference type="InterPro" id="IPR000847">
    <property type="entry name" value="LysR_HTH_N"/>
</dbReference>
<dbReference type="Pfam" id="PF03466">
    <property type="entry name" value="LysR_substrate"/>
    <property type="match status" value="1"/>
</dbReference>
<evidence type="ECO:0000259" key="5">
    <source>
        <dbReference type="PROSITE" id="PS50931"/>
    </source>
</evidence>
<dbReference type="eggNOG" id="COG0583">
    <property type="taxonomic scope" value="Bacteria"/>
</dbReference>
<dbReference type="GeneID" id="65915962"/>
<gene>
    <name evidence="6" type="ORF">FD22_GL002369</name>
</gene>
<dbReference type="PANTHER" id="PTHR30419">
    <property type="entry name" value="HTH-TYPE TRANSCRIPTIONAL REGULATOR YBHD"/>
    <property type="match status" value="1"/>
</dbReference>
<dbReference type="InterPro" id="IPR005119">
    <property type="entry name" value="LysR_subst-bd"/>
</dbReference>
<dbReference type="Proteomes" id="UP000051181">
    <property type="component" value="Unassembled WGS sequence"/>
</dbReference>
<evidence type="ECO:0000256" key="1">
    <source>
        <dbReference type="ARBA" id="ARBA00009437"/>
    </source>
</evidence>
<dbReference type="InterPro" id="IPR050950">
    <property type="entry name" value="HTH-type_LysR_regulators"/>
</dbReference>
<dbReference type="AlphaFoldDB" id="A0A0R1FB06"/>
<proteinExistence type="inferred from homology"/>
<evidence type="ECO:0000256" key="2">
    <source>
        <dbReference type="ARBA" id="ARBA00023015"/>
    </source>
</evidence>
<dbReference type="FunFam" id="1.10.10.10:FF:000001">
    <property type="entry name" value="LysR family transcriptional regulator"/>
    <property type="match status" value="1"/>
</dbReference>
<dbReference type="SUPFAM" id="SSF46785">
    <property type="entry name" value="Winged helix' DNA-binding domain"/>
    <property type="match status" value="1"/>
</dbReference>
<dbReference type="PROSITE" id="PS50931">
    <property type="entry name" value="HTH_LYSR"/>
    <property type="match status" value="1"/>
</dbReference>
<dbReference type="InterPro" id="IPR036390">
    <property type="entry name" value="WH_DNA-bd_sf"/>
</dbReference>
<dbReference type="Pfam" id="PF00126">
    <property type="entry name" value="HTH_1"/>
    <property type="match status" value="1"/>
</dbReference>
<protein>
    <submittedName>
        <fullName evidence="6">Transcriptional regulator</fullName>
    </submittedName>
</protein>
<dbReference type="CDD" id="cd05466">
    <property type="entry name" value="PBP2_LTTR_substrate"/>
    <property type="match status" value="1"/>
</dbReference>
<keyword evidence="3" id="KW-0238">DNA-binding</keyword>
<name>A0A0R1FB06_9LACO</name>
<evidence type="ECO:0000313" key="6">
    <source>
        <dbReference type="EMBL" id="KRK18813.1"/>
    </source>
</evidence>
<sequence length="297" mass="33025">MSTFSYEIFHAVVERKTFYQAAVALNVTPSAVSHSINQLENELGFPLFIRNRTGVELTSDGKRILPIVQEILNTEERLRQEAANINGLNAGSIRIGAFSSVCISWLPPIIQKFKQQYPDIAISIVQSDFNDIVNQAKIGTIDIGFSALPIADPLVVTPLIADPIFCITPQNFVPAHKSYITAADVANQDFILQQTDYDRDTKRALDRYNVRPNSLRYSIDDQSILAMVESGLGMGILPELALQKLSGNVNIYPFDQDFHRTVALVANKVQAVAPSTKKMLQAIKAYIDQRYPENLLA</sequence>
<evidence type="ECO:0000256" key="3">
    <source>
        <dbReference type="ARBA" id="ARBA00023125"/>
    </source>
</evidence>
<dbReference type="GO" id="GO:0005829">
    <property type="term" value="C:cytosol"/>
    <property type="evidence" value="ECO:0007669"/>
    <property type="project" value="TreeGrafter"/>
</dbReference>
<dbReference type="SUPFAM" id="SSF53850">
    <property type="entry name" value="Periplasmic binding protein-like II"/>
    <property type="match status" value="1"/>
</dbReference>
<comment type="similarity">
    <text evidence="1">Belongs to the LysR transcriptional regulatory family.</text>
</comment>
<evidence type="ECO:0000256" key="4">
    <source>
        <dbReference type="ARBA" id="ARBA00023163"/>
    </source>
</evidence>
<dbReference type="Gene3D" id="3.40.190.10">
    <property type="entry name" value="Periplasmic binding protein-like II"/>
    <property type="match status" value="2"/>
</dbReference>
<dbReference type="RefSeq" id="WP_003678220.1">
    <property type="nucleotide sequence ID" value="NZ_AZCN01000008.1"/>
</dbReference>
<dbReference type="PATRIC" id="fig|913848.6.peg.2419"/>
<dbReference type="PRINTS" id="PR00039">
    <property type="entry name" value="HTHLYSR"/>
</dbReference>
<dbReference type="GO" id="GO:0003677">
    <property type="term" value="F:DNA binding"/>
    <property type="evidence" value="ECO:0007669"/>
    <property type="project" value="UniProtKB-KW"/>
</dbReference>
<reference evidence="6 7" key="1">
    <citation type="journal article" date="2015" name="Genome Announc.">
        <title>Expanding the biotechnology potential of lactobacilli through comparative genomics of 213 strains and associated genera.</title>
        <authorList>
            <person name="Sun Z."/>
            <person name="Harris H.M."/>
            <person name="McCann A."/>
            <person name="Guo C."/>
            <person name="Argimon S."/>
            <person name="Zhang W."/>
            <person name="Yang X."/>
            <person name="Jeffery I.B."/>
            <person name="Cooney J.C."/>
            <person name="Kagawa T.F."/>
            <person name="Liu W."/>
            <person name="Song Y."/>
            <person name="Salvetti E."/>
            <person name="Wrobel A."/>
            <person name="Rasinkangas P."/>
            <person name="Parkhill J."/>
            <person name="Rea M.C."/>
            <person name="O'Sullivan O."/>
            <person name="Ritari J."/>
            <person name="Douillard F.P."/>
            <person name="Paul Ross R."/>
            <person name="Yang R."/>
            <person name="Briner A.E."/>
            <person name="Felis G.E."/>
            <person name="de Vos W.M."/>
            <person name="Barrangou R."/>
            <person name="Klaenhammer T.R."/>
            <person name="Caufield P.W."/>
            <person name="Cui Y."/>
            <person name="Zhang H."/>
            <person name="O'Toole P.W."/>
        </authorList>
    </citation>
    <scope>NUCLEOTIDE SEQUENCE [LARGE SCALE GENOMIC DNA]</scope>
    <source>
        <strain evidence="6 7">DSM 20001</strain>
    </source>
</reference>
<keyword evidence="4" id="KW-0804">Transcription</keyword>
<keyword evidence="2" id="KW-0805">Transcription regulation</keyword>
<comment type="caution">
    <text evidence="6">The sequence shown here is derived from an EMBL/GenBank/DDBJ whole genome shotgun (WGS) entry which is preliminary data.</text>
</comment>
<evidence type="ECO:0000313" key="7">
    <source>
        <dbReference type="Proteomes" id="UP000051181"/>
    </source>
</evidence>
<dbReference type="GO" id="GO:0003700">
    <property type="term" value="F:DNA-binding transcription factor activity"/>
    <property type="evidence" value="ECO:0007669"/>
    <property type="project" value="InterPro"/>
</dbReference>
<dbReference type="InterPro" id="IPR036388">
    <property type="entry name" value="WH-like_DNA-bd_sf"/>
</dbReference>
<organism evidence="6 7">
    <name type="scientific">Loigolactobacillus coryniformis subsp. coryniformis KCTC 3167 = DSM 20001</name>
    <dbReference type="NCBI Taxonomy" id="913848"/>
    <lineage>
        <taxon>Bacteria</taxon>
        <taxon>Bacillati</taxon>
        <taxon>Bacillota</taxon>
        <taxon>Bacilli</taxon>
        <taxon>Lactobacillales</taxon>
        <taxon>Lactobacillaceae</taxon>
        <taxon>Loigolactobacillus</taxon>
    </lineage>
</organism>